<evidence type="ECO:0000313" key="2">
    <source>
        <dbReference type="EMBL" id="KAB2951805.1"/>
    </source>
</evidence>
<dbReference type="SUPFAM" id="SSF53474">
    <property type="entry name" value="alpha/beta-Hydrolases"/>
    <property type="match status" value="1"/>
</dbReference>
<organism evidence="2 3">
    <name type="scientific">Heliorestis acidaminivorans</name>
    <dbReference type="NCBI Taxonomy" id="553427"/>
    <lineage>
        <taxon>Bacteria</taxon>
        <taxon>Bacillati</taxon>
        <taxon>Bacillota</taxon>
        <taxon>Clostridia</taxon>
        <taxon>Eubacteriales</taxon>
        <taxon>Heliobacteriaceae</taxon>
        <taxon>Heliorestis</taxon>
    </lineage>
</organism>
<dbReference type="Pfam" id="PF12146">
    <property type="entry name" value="Hydrolase_4"/>
    <property type="match status" value="1"/>
</dbReference>
<dbReference type="Proteomes" id="UP000468766">
    <property type="component" value="Unassembled WGS sequence"/>
</dbReference>
<dbReference type="RefSeq" id="WP_151620861.1">
    <property type="nucleotide sequence ID" value="NZ_WBXO01000009.1"/>
</dbReference>
<dbReference type="Gene3D" id="3.40.50.1820">
    <property type="entry name" value="alpha/beta hydrolase"/>
    <property type="match status" value="1"/>
</dbReference>
<accession>A0A6I0F0H4</accession>
<evidence type="ECO:0000313" key="3">
    <source>
        <dbReference type="Proteomes" id="UP000468766"/>
    </source>
</evidence>
<reference evidence="2 3" key="1">
    <citation type="submission" date="2019-10" db="EMBL/GenBank/DDBJ databases">
        <title>Whole-genome sequence of the extremophile Heliorestis acidaminivorans DSM 24790.</title>
        <authorList>
            <person name="Kyndt J.A."/>
            <person name="Meyer T.E."/>
        </authorList>
    </citation>
    <scope>NUCLEOTIDE SEQUENCE [LARGE SCALE GENOMIC DNA]</scope>
    <source>
        <strain evidence="2 3">DSM 24790</strain>
    </source>
</reference>
<proteinExistence type="predicted"/>
<dbReference type="EMBL" id="WBXO01000009">
    <property type="protein sequence ID" value="KAB2951805.1"/>
    <property type="molecule type" value="Genomic_DNA"/>
</dbReference>
<evidence type="ECO:0000259" key="1">
    <source>
        <dbReference type="Pfam" id="PF12146"/>
    </source>
</evidence>
<comment type="caution">
    <text evidence="2">The sequence shown here is derived from an EMBL/GenBank/DDBJ whole genome shotgun (WGS) entry which is preliminary data.</text>
</comment>
<protein>
    <recommendedName>
        <fullName evidence="1">Serine aminopeptidase S33 domain-containing protein</fullName>
    </recommendedName>
</protein>
<dbReference type="AlphaFoldDB" id="A0A6I0F0H4"/>
<dbReference type="OrthoDB" id="9769481at2"/>
<sequence>MKKIVVISLVMLLALASLIYWERPYLGNEPINEREWNVERVIADQETIANVYIVFLNGLGCYSDGSRFNNMGFHEIRKALTKVGYNLYDDRFLQYSYLGGEIRKGIWHPRKYSPRDTGQPMQVSVQALESMIEEFTLLHEEAQFLLVGHSLGGRIALDFVSRTNHENRERIKGVVTLNSPLLGSSARLPEPLMRLLEYSGHVFSAPVVKQLIWEYSASPDFIDTKRQMIEALQEEGLRVATFSAESDLIVPAFTSFIVDEQGKPIADGKVIEGGRLFHRDLSGHMFILSRQEVQQYILSLLTERESIVATEPQS</sequence>
<dbReference type="InterPro" id="IPR022742">
    <property type="entry name" value="Hydrolase_4"/>
</dbReference>
<gene>
    <name evidence="2" type="ORF">F9B85_10970</name>
</gene>
<feature type="domain" description="Serine aminopeptidase S33" evidence="1">
    <location>
        <begin position="121"/>
        <end position="243"/>
    </location>
</feature>
<keyword evidence="3" id="KW-1185">Reference proteome</keyword>
<name>A0A6I0F0H4_9FIRM</name>
<dbReference type="InterPro" id="IPR029058">
    <property type="entry name" value="AB_hydrolase_fold"/>
</dbReference>